<comment type="caution">
    <text evidence="3">The sequence shown here is derived from an EMBL/GenBank/DDBJ whole genome shotgun (WGS) entry which is preliminary data.</text>
</comment>
<dbReference type="PANTHER" id="PTHR47372">
    <property type="entry name" value="DAUER UP-REGULATED-RELATED"/>
    <property type="match status" value="1"/>
</dbReference>
<protein>
    <submittedName>
        <fullName evidence="3">Stress-responsive nuclear envelope protein</fullName>
    </submittedName>
</protein>
<feature type="chain" id="PRO_5040231598" evidence="2">
    <location>
        <begin position="19"/>
        <end position="519"/>
    </location>
</feature>
<feature type="signal peptide" evidence="2">
    <location>
        <begin position="1"/>
        <end position="18"/>
    </location>
</feature>
<dbReference type="Pfam" id="PF10281">
    <property type="entry name" value="Ish1"/>
    <property type="match status" value="6"/>
</dbReference>
<gene>
    <name evidence="3" type="ORF">LshimejAT787_1601170</name>
</gene>
<dbReference type="InterPro" id="IPR018803">
    <property type="entry name" value="Ish1/Msc1-like"/>
</dbReference>
<evidence type="ECO:0000256" key="1">
    <source>
        <dbReference type="SAM" id="MobiDB-lite"/>
    </source>
</evidence>
<feature type="region of interest" description="Disordered" evidence="1">
    <location>
        <begin position="461"/>
        <end position="519"/>
    </location>
</feature>
<evidence type="ECO:0000256" key="2">
    <source>
        <dbReference type="SAM" id="SignalP"/>
    </source>
</evidence>
<name>A0A9P3UTG9_LYOSH</name>
<dbReference type="Proteomes" id="UP001063166">
    <property type="component" value="Unassembled WGS sequence"/>
</dbReference>
<reference evidence="3" key="1">
    <citation type="submission" date="2022-07" db="EMBL/GenBank/DDBJ databases">
        <title>The genome of Lyophyllum shimeji provides insight into the initial evolution of ectomycorrhizal fungal genome.</title>
        <authorList>
            <person name="Kobayashi Y."/>
            <person name="Shibata T."/>
            <person name="Hirakawa H."/>
            <person name="Shigenobu S."/>
            <person name="Nishiyama T."/>
            <person name="Yamada A."/>
            <person name="Hasebe M."/>
            <person name="Kawaguchi M."/>
        </authorList>
    </citation>
    <scope>NUCLEOTIDE SEQUENCE</scope>
    <source>
        <strain evidence="3">AT787</strain>
    </source>
</reference>
<keyword evidence="2" id="KW-0732">Signal</keyword>
<organism evidence="3 4">
    <name type="scientific">Lyophyllum shimeji</name>
    <name type="common">Hon-shimeji</name>
    <name type="synonym">Tricholoma shimeji</name>
    <dbReference type="NCBI Taxonomy" id="47721"/>
    <lineage>
        <taxon>Eukaryota</taxon>
        <taxon>Fungi</taxon>
        <taxon>Dikarya</taxon>
        <taxon>Basidiomycota</taxon>
        <taxon>Agaricomycotina</taxon>
        <taxon>Agaricomycetes</taxon>
        <taxon>Agaricomycetidae</taxon>
        <taxon>Agaricales</taxon>
        <taxon>Tricholomatineae</taxon>
        <taxon>Lyophyllaceae</taxon>
        <taxon>Lyophyllum</taxon>
    </lineage>
</organism>
<dbReference type="EMBL" id="BRPK01000016">
    <property type="protein sequence ID" value="GLB44187.1"/>
    <property type="molecule type" value="Genomic_DNA"/>
</dbReference>
<keyword evidence="3" id="KW-0261">Viral envelope protein</keyword>
<feature type="compositionally biased region" description="Basic and acidic residues" evidence="1">
    <location>
        <begin position="478"/>
        <end position="519"/>
    </location>
</feature>
<keyword evidence="3" id="KW-0946">Virion</keyword>
<proteinExistence type="predicted"/>
<dbReference type="PANTHER" id="PTHR47372:SF5">
    <property type="entry name" value="LATE EMBRYOGENESIS ABUNDANT PROTEIN (LEA) FAMILY PROTEIN"/>
    <property type="match status" value="1"/>
</dbReference>
<dbReference type="OrthoDB" id="2527403at2759"/>
<evidence type="ECO:0000313" key="3">
    <source>
        <dbReference type="EMBL" id="GLB44187.1"/>
    </source>
</evidence>
<dbReference type="AlphaFoldDB" id="A0A9P3UTG9"/>
<evidence type="ECO:0000313" key="4">
    <source>
        <dbReference type="Proteomes" id="UP001063166"/>
    </source>
</evidence>
<keyword evidence="4" id="KW-1185">Reference proteome</keyword>
<accession>A0A9P3UTG9</accession>
<sequence length="519" mass="59744">MRPSLLLLGLGLTATVQASSWFGSTQPPQPYQTWSVKQLKDWLRAHNIECHTTTPTHAQLRAMVEENWNTATSWTQDQYASAQKTFADIRDASFDKWDESRLREFLLDQGIVAPKGPKERLVQLAKTRYRAYQNAASSIAAQASDSAHHASESVSSIAAQATETAAQALDDTKDFVYSTWDNNRLRKYLESKGVQVKEGAAQSRNELLRLMRDAYAKVANPVYEAWSDSYLHNWLVARGTISPKPPSPYSREYLLQKMKDYYYDANDTVYHTWSDSQIRDWLVRHGIIKSDAQIAREKMLKLMRDNYLAARSTLFSAWSDSQIRNWLVKNGYIDDRSAAQMKRDELVKLISEKYYTTTAPPYLAWPDARLRAYLRQHGISEEKLPLTRPGLLQEVRILWVQAEPTSETLWERVKEIVGSVGEGAEERLSRIWSILRGKCYENEKYAEEKYQEGKARAMEEAEQAQRRAAEAMGQAGRRYNDAEKKYEEEKERVYEKGQEARERLGEAVKTRGQKIKGEL</sequence>